<dbReference type="PANTHER" id="PTHR34294:SF1">
    <property type="entry name" value="TRANSCRIPTIONAL REGULATOR LSRR"/>
    <property type="match status" value="1"/>
</dbReference>
<dbReference type="InterPro" id="IPR051054">
    <property type="entry name" value="SorC_transcr_regulators"/>
</dbReference>
<keyword evidence="4" id="KW-0804">Transcription</keyword>
<dbReference type="Gene3D" id="1.10.10.10">
    <property type="entry name" value="Winged helix-like DNA-binding domain superfamily/Winged helix DNA-binding domain"/>
    <property type="match status" value="1"/>
</dbReference>
<evidence type="ECO:0000256" key="4">
    <source>
        <dbReference type="ARBA" id="ARBA00023163"/>
    </source>
</evidence>
<evidence type="ECO:0000313" key="7">
    <source>
        <dbReference type="Proteomes" id="UP000295765"/>
    </source>
</evidence>
<dbReference type="OrthoDB" id="7065657at2"/>
<protein>
    <submittedName>
        <fullName evidence="6">DeoR family transcriptional regulator</fullName>
    </submittedName>
</protein>
<dbReference type="GO" id="GO:0030246">
    <property type="term" value="F:carbohydrate binding"/>
    <property type="evidence" value="ECO:0007669"/>
    <property type="project" value="InterPro"/>
</dbReference>
<reference evidence="6 7" key="1">
    <citation type="submission" date="2019-03" db="EMBL/GenBank/DDBJ databases">
        <title>Genomic Encyclopedia of Type Strains, Phase IV (KMG-IV): sequencing the most valuable type-strain genomes for metagenomic binning, comparative biology and taxonomic classification.</title>
        <authorList>
            <person name="Goeker M."/>
        </authorList>
    </citation>
    <scope>NUCLEOTIDE SEQUENCE [LARGE SCALE GENOMIC DNA]</scope>
    <source>
        <strain evidence="6 7">DSM 25287</strain>
    </source>
</reference>
<evidence type="ECO:0000313" key="6">
    <source>
        <dbReference type="EMBL" id="TCO81984.1"/>
    </source>
</evidence>
<dbReference type="InterPro" id="IPR007324">
    <property type="entry name" value="Sugar-bd_dom_put"/>
</dbReference>
<accession>A0A4R2LG93</accession>
<dbReference type="AlphaFoldDB" id="A0A4R2LG93"/>
<keyword evidence="3" id="KW-0238">DNA-binding</keyword>
<dbReference type="Pfam" id="PF04198">
    <property type="entry name" value="Sugar-bind"/>
    <property type="match status" value="1"/>
</dbReference>
<name>A0A4R2LG93_9GAMM</name>
<proteinExistence type="inferred from homology"/>
<dbReference type="RefSeq" id="WP_132540148.1">
    <property type="nucleotide sequence ID" value="NZ_SLWY01000006.1"/>
</dbReference>
<dbReference type="InterPro" id="IPR036388">
    <property type="entry name" value="WH-like_DNA-bd_sf"/>
</dbReference>
<keyword evidence="2" id="KW-0805">Transcription regulation</keyword>
<feature type="domain" description="Sugar-binding" evidence="5">
    <location>
        <begin position="59"/>
        <end position="312"/>
    </location>
</feature>
<evidence type="ECO:0000256" key="1">
    <source>
        <dbReference type="ARBA" id="ARBA00010466"/>
    </source>
</evidence>
<keyword evidence="7" id="KW-1185">Reference proteome</keyword>
<organism evidence="6 7">
    <name type="scientific">Plasticicumulans lactativorans</name>
    <dbReference type="NCBI Taxonomy" id="1133106"/>
    <lineage>
        <taxon>Bacteria</taxon>
        <taxon>Pseudomonadati</taxon>
        <taxon>Pseudomonadota</taxon>
        <taxon>Gammaproteobacteria</taxon>
        <taxon>Candidatus Competibacteraceae</taxon>
        <taxon>Plasticicumulans</taxon>
    </lineage>
</organism>
<sequence>MHHFNPKLDLAAQVGWLYYVEGLTQDQIAQRLALSRPVAQRMLALARSEGLVKVRLDHPIAACNELAAALAARFGLRLCEVVPAPAADSELRSLGVAGATLLERYIQRPEPLVIGLATGRTLRAVVDEVARHPSPQHRIATLLGVIAPDGASNPFEAHTWLADKIGAQSFVLPVPVLADSPAEREQLQAQRLYRVVAELAVRADVTLIGIGTVDANGALLQDGFITEADVERLHREGAAGEMLGWIYDTDGRLLDTDINRRVTSIPLQRHPQRLIIAIAGGLSKLGAIRAALHGECLSGLITDDRVARALLEDG</sequence>
<dbReference type="Proteomes" id="UP000295765">
    <property type="component" value="Unassembled WGS sequence"/>
</dbReference>
<evidence type="ECO:0000259" key="5">
    <source>
        <dbReference type="Pfam" id="PF04198"/>
    </source>
</evidence>
<comment type="similarity">
    <text evidence="1">Belongs to the SorC transcriptional regulatory family.</text>
</comment>
<dbReference type="SUPFAM" id="SSF100950">
    <property type="entry name" value="NagB/RpiA/CoA transferase-like"/>
    <property type="match status" value="1"/>
</dbReference>
<gene>
    <name evidence="6" type="ORF">EV699_10679</name>
</gene>
<comment type="caution">
    <text evidence="6">The sequence shown here is derived from an EMBL/GenBank/DDBJ whole genome shotgun (WGS) entry which is preliminary data.</text>
</comment>
<dbReference type="EMBL" id="SLWY01000006">
    <property type="protein sequence ID" value="TCO81984.1"/>
    <property type="molecule type" value="Genomic_DNA"/>
</dbReference>
<dbReference type="InterPro" id="IPR037171">
    <property type="entry name" value="NagB/RpiA_transferase-like"/>
</dbReference>
<evidence type="ECO:0000256" key="2">
    <source>
        <dbReference type="ARBA" id="ARBA00023015"/>
    </source>
</evidence>
<evidence type="ECO:0000256" key="3">
    <source>
        <dbReference type="ARBA" id="ARBA00023125"/>
    </source>
</evidence>
<dbReference type="PANTHER" id="PTHR34294">
    <property type="entry name" value="TRANSCRIPTIONAL REGULATOR-RELATED"/>
    <property type="match status" value="1"/>
</dbReference>
<dbReference type="Gene3D" id="3.40.50.1360">
    <property type="match status" value="1"/>
</dbReference>
<dbReference type="GO" id="GO:0003677">
    <property type="term" value="F:DNA binding"/>
    <property type="evidence" value="ECO:0007669"/>
    <property type="project" value="UniProtKB-KW"/>
</dbReference>